<dbReference type="AlphaFoldDB" id="A0A7S8HDG9"/>
<dbReference type="Proteomes" id="UP000593594">
    <property type="component" value="Chromosome"/>
</dbReference>
<evidence type="ECO:0000256" key="3">
    <source>
        <dbReference type="ARBA" id="ARBA00022833"/>
    </source>
</evidence>
<name>A0A7S8HDG9_9HYPH</name>
<proteinExistence type="inferred from homology"/>
<keyword evidence="4" id="KW-0456">Lyase</keyword>
<accession>A0A7S8HDG9</accession>
<keyword evidence="7" id="KW-1185">Reference proteome</keyword>
<dbReference type="Pfam" id="PF04828">
    <property type="entry name" value="GFA"/>
    <property type="match status" value="1"/>
</dbReference>
<evidence type="ECO:0000256" key="4">
    <source>
        <dbReference type="ARBA" id="ARBA00023239"/>
    </source>
</evidence>
<keyword evidence="3" id="KW-0862">Zinc</keyword>
<reference evidence="6 7" key="1">
    <citation type="submission" date="2020-06" db="EMBL/GenBank/DDBJ databases">
        <title>Genome sequence of 2 isolates from Red Sea Mangroves.</title>
        <authorList>
            <person name="Sefrji F."/>
            <person name="Michoud G."/>
            <person name="Merlino G."/>
            <person name="Daffonchio D."/>
        </authorList>
    </citation>
    <scope>NUCLEOTIDE SEQUENCE [LARGE SCALE GENOMIC DNA]</scope>
    <source>
        <strain evidence="6 7">R1DC25</strain>
    </source>
</reference>
<dbReference type="PANTHER" id="PTHR33337:SF40">
    <property type="entry name" value="CENP-V_GFA DOMAIN-CONTAINING PROTEIN-RELATED"/>
    <property type="match status" value="1"/>
</dbReference>
<gene>
    <name evidence="6" type="ORF">HW532_20130</name>
</gene>
<protein>
    <submittedName>
        <fullName evidence="6">GFA family protein</fullName>
    </submittedName>
</protein>
<feature type="domain" description="CENP-V/GFA" evidence="5">
    <location>
        <begin position="8"/>
        <end position="113"/>
    </location>
</feature>
<comment type="similarity">
    <text evidence="1">Belongs to the Gfa family.</text>
</comment>
<evidence type="ECO:0000313" key="7">
    <source>
        <dbReference type="Proteomes" id="UP000593594"/>
    </source>
</evidence>
<dbReference type="KEGG" id="kmn:HW532_20130"/>
<dbReference type="RefSeq" id="WP_213162170.1">
    <property type="nucleotide sequence ID" value="NZ_CP058214.1"/>
</dbReference>
<dbReference type="EMBL" id="CP058214">
    <property type="protein sequence ID" value="QPC44802.1"/>
    <property type="molecule type" value="Genomic_DNA"/>
</dbReference>
<dbReference type="SUPFAM" id="SSF51316">
    <property type="entry name" value="Mss4-like"/>
    <property type="match status" value="1"/>
</dbReference>
<evidence type="ECO:0000256" key="2">
    <source>
        <dbReference type="ARBA" id="ARBA00022723"/>
    </source>
</evidence>
<dbReference type="InterPro" id="IPR011057">
    <property type="entry name" value="Mss4-like_sf"/>
</dbReference>
<dbReference type="PANTHER" id="PTHR33337">
    <property type="entry name" value="GFA DOMAIN-CONTAINING PROTEIN"/>
    <property type="match status" value="1"/>
</dbReference>
<dbReference type="GO" id="GO:0046872">
    <property type="term" value="F:metal ion binding"/>
    <property type="evidence" value="ECO:0007669"/>
    <property type="project" value="UniProtKB-KW"/>
</dbReference>
<sequence>MDGNAKSVPGRCLCGAVTFTAMAGDRDVGVCHCSMCRHWTAGVFMALHCEGVTLDKGDELGVYRSSDWGERCFCKACGTPLFWRMHDGSMYAVSVNALDVGEDLKLASEIFIDEKPGYYAFANDTHRMTGAEVIAMVTGGQEE</sequence>
<keyword evidence="2" id="KW-0479">Metal-binding</keyword>
<dbReference type="PROSITE" id="PS51891">
    <property type="entry name" value="CENP_V_GFA"/>
    <property type="match status" value="1"/>
</dbReference>
<dbReference type="InterPro" id="IPR006913">
    <property type="entry name" value="CENP-V/GFA"/>
</dbReference>
<organism evidence="6 7">
    <name type="scientific">Kaustia mangrovi</name>
    <dbReference type="NCBI Taxonomy" id="2593653"/>
    <lineage>
        <taxon>Bacteria</taxon>
        <taxon>Pseudomonadati</taxon>
        <taxon>Pseudomonadota</taxon>
        <taxon>Alphaproteobacteria</taxon>
        <taxon>Hyphomicrobiales</taxon>
        <taxon>Parvibaculaceae</taxon>
        <taxon>Kaustia</taxon>
    </lineage>
</organism>
<evidence type="ECO:0000313" key="6">
    <source>
        <dbReference type="EMBL" id="QPC44802.1"/>
    </source>
</evidence>
<dbReference type="Gene3D" id="3.90.1590.10">
    <property type="entry name" value="glutathione-dependent formaldehyde- activating enzyme (gfa)"/>
    <property type="match status" value="1"/>
</dbReference>
<dbReference type="GO" id="GO:0016846">
    <property type="term" value="F:carbon-sulfur lyase activity"/>
    <property type="evidence" value="ECO:0007669"/>
    <property type="project" value="InterPro"/>
</dbReference>
<evidence type="ECO:0000256" key="1">
    <source>
        <dbReference type="ARBA" id="ARBA00005495"/>
    </source>
</evidence>
<evidence type="ECO:0000259" key="5">
    <source>
        <dbReference type="PROSITE" id="PS51891"/>
    </source>
</evidence>